<proteinExistence type="predicted"/>
<dbReference type="EMBL" id="FNYW01000001">
    <property type="protein sequence ID" value="SEI47581.1"/>
    <property type="molecule type" value="Genomic_DNA"/>
</dbReference>
<dbReference type="Gene3D" id="3.30.2320.30">
    <property type="entry name" value="ATP synthase, E subunit, C-terminal"/>
    <property type="match status" value="1"/>
</dbReference>
<evidence type="ECO:0000313" key="3">
    <source>
        <dbReference type="Proteomes" id="UP000198564"/>
    </source>
</evidence>
<keyword evidence="1" id="KW-0175">Coiled coil</keyword>
<protein>
    <submittedName>
        <fullName evidence="2">V/A-type H+-transporting ATPase subunit E</fullName>
    </submittedName>
</protein>
<accession>A0A1H6QV47</accession>
<keyword evidence="3" id="KW-1185">Reference proteome</keyword>
<dbReference type="InterPro" id="IPR038495">
    <property type="entry name" value="ATPase_E_C"/>
</dbReference>
<sequence>MADLKLLTERVVEKEKTEIRQRVDEARENAEDEIQAARAKEEQSKIERKQTIDEQTKQKYQIRLNTLEVEKRDNILAAKQRILSKVLEDANHELDQIQAFEFKTFLANILTQFKDEGSVELLLGEKTSGLVSQEWVDETTGSQLKATLLNETVANKAGVLVQKEGIEYNFMFDALIENSRAELVRIIAKELFN</sequence>
<organism evidence="2 3">
    <name type="scientific">Alkalibacterium gilvum</name>
    <dbReference type="NCBI Taxonomy" id="1130080"/>
    <lineage>
        <taxon>Bacteria</taxon>
        <taxon>Bacillati</taxon>
        <taxon>Bacillota</taxon>
        <taxon>Bacilli</taxon>
        <taxon>Lactobacillales</taxon>
        <taxon>Carnobacteriaceae</taxon>
        <taxon>Alkalibacterium</taxon>
    </lineage>
</organism>
<evidence type="ECO:0000256" key="1">
    <source>
        <dbReference type="SAM" id="Coils"/>
    </source>
</evidence>
<gene>
    <name evidence="2" type="ORF">SAMN04488113_1015</name>
</gene>
<dbReference type="STRING" id="1130080.SAMN04488113_1015"/>
<dbReference type="RefSeq" id="WP_091631582.1">
    <property type="nucleotide sequence ID" value="NZ_FNYW01000001.1"/>
</dbReference>
<feature type="coiled-coil region" evidence="1">
    <location>
        <begin position="9"/>
        <end position="49"/>
    </location>
</feature>
<dbReference type="Proteomes" id="UP000198564">
    <property type="component" value="Unassembled WGS sequence"/>
</dbReference>
<dbReference type="OrthoDB" id="2166166at2"/>
<name>A0A1H6QV47_9LACT</name>
<evidence type="ECO:0000313" key="2">
    <source>
        <dbReference type="EMBL" id="SEI47581.1"/>
    </source>
</evidence>
<reference evidence="3" key="1">
    <citation type="submission" date="2016-10" db="EMBL/GenBank/DDBJ databases">
        <authorList>
            <person name="Varghese N."/>
            <person name="Submissions S."/>
        </authorList>
    </citation>
    <scope>NUCLEOTIDE SEQUENCE [LARGE SCALE GENOMIC DNA]</scope>
    <source>
        <strain evidence="3">DSM 25751</strain>
    </source>
</reference>
<dbReference type="AlphaFoldDB" id="A0A1H6QV47"/>
<dbReference type="SUPFAM" id="SSF160527">
    <property type="entry name" value="V-type ATPase subunit E-like"/>
    <property type="match status" value="1"/>
</dbReference>